<feature type="compositionally biased region" description="Polar residues" evidence="1">
    <location>
        <begin position="155"/>
        <end position="164"/>
    </location>
</feature>
<evidence type="ECO:0000313" key="2">
    <source>
        <dbReference type="EMBL" id="MBA2116880.1"/>
    </source>
</evidence>
<dbReference type="Proteomes" id="UP000551616">
    <property type="component" value="Unassembled WGS sequence"/>
</dbReference>
<comment type="caution">
    <text evidence="2">The sequence shown here is derived from an EMBL/GenBank/DDBJ whole genome shotgun (WGS) entry which is preliminary data.</text>
</comment>
<organism evidence="2 3">
    <name type="scientific">Bremerella alba</name>
    <dbReference type="NCBI Taxonomy" id="980252"/>
    <lineage>
        <taxon>Bacteria</taxon>
        <taxon>Pseudomonadati</taxon>
        <taxon>Planctomycetota</taxon>
        <taxon>Planctomycetia</taxon>
        <taxon>Pirellulales</taxon>
        <taxon>Pirellulaceae</taxon>
        <taxon>Bremerella</taxon>
    </lineage>
</organism>
<evidence type="ECO:0000256" key="1">
    <source>
        <dbReference type="SAM" id="MobiDB-lite"/>
    </source>
</evidence>
<reference evidence="2 3" key="1">
    <citation type="submission" date="2020-05" db="EMBL/GenBank/DDBJ databases">
        <title>Bremerella alba sp. nov., a novel planctomycete isolated from the surface of the macroalga Fucus spiralis.</title>
        <authorList>
            <person name="Godinho O."/>
            <person name="Botelho R."/>
            <person name="Albuquerque L."/>
            <person name="Wiegand S."/>
            <person name="Da Costa M.S."/>
            <person name="Lobo-Da-Cunha A."/>
            <person name="Jogler C."/>
            <person name="Lage O.M."/>
        </authorList>
    </citation>
    <scope>NUCLEOTIDE SEQUENCE [LARGE SCALE GENOMIC DNA]</scope>
    <source>
        <strain evidence="2 3">FF15</strain>
    </source>
</reference>
<dbReference type="EMBL" id="JABRWO010000012">
    <property type="protein sequence ID" value="MBA2116880.1"/>
    <property type="molecule type" value="Genomic_DNA"/>
</dbReference>
<gene>
    <name evidence="2" type="ORF">HOV93_40740</name>
</gene>
<evidence type="ECO:0000313" key="3">
    <source>
        <dbReference type="Proteomes" id="UP000551616"/>
    </source>
</evidence>
<sequence length="171" mass="19412">MMLSLQSLQNWRQVFQAKQMISVKLLQFSFSERRFNEVASHAHVTNEVCGSIQLNQLGIDGTRLRGNLGYDSNGHRDYTGTINVWRDRVDSVRGDRSNVSVRSNWLVDRKCCRSHCGRIGAAANQCGIGSDGTRRPARRLPNFQNRLTRGIGRQRYSSPGISESLTRDWIT</sequence>
<protein>
    <submittedName>
        <fullName evidence="2">Uncharacterized protein</fullName>
    </submittedName>
</protein>
<feature type="region of interest" description="Disordered" evidence="1">
    <location>
        <begin position="130"/>
        <end position="171"/>
    </location>
</feature>
<keyword evidence="3" id="KW-1185">Reference proteome</keyword>
<dbReference type="AlphaFoldDB" id="A0A7V8V8J6"/>
<proteinExistence type="predicted"/>
<name>A0A7V8V8J6_9BACT</name>
<accession>A0A7V8V8J6</accession>